<comment type="caution">
    <text evidence="2">The sequence shown here is derived from an EMBL/GenBank/DDBJ whole genome shotgun (WGS) entry which is preliminary data.</text>
</comment>
<proteinExistence type="predicted"/>
<dbReference type="Proteomes" id="UP001152766">
    <property type="component" value="Unassembled WGS sequence"/>
</dbReference>
<dbReference type="InterPro" id="IPR013424">
    <property type="entry name" value="Ice-binding_C"/>
</dbReference>
<keyword evidence="3" id="KW-1185">Reference proteome</keyword>
<feature type="signal peptide" evidence="1">
    <location>
        <begin position="1"/>
        <end position="35"/>
    </location>
</feature>
<evidence type="ECO:0000256" key="1">
    <source>
        <dbReference type="SAM" id="SignalP"/>
    </source>
</evidence>
<dbReference type="AlphaFoldDB" id="A0A9X4R2V9"/>
<organism evidence="2 3">
    <name type="scientific">Pelomonas aquatica</name>
    <dbReference type="NCBI Taxonomy" id="431058"/>
    <lineage>
        <taxon>Bacteria</taxon>
        <taxon>Pseudomonadati</taxon>
        <taxon>Pseudomonadota</taxon>
        <taxon>Betaproteobacteria</taxon>
        <taxon>Burkholderiales</taxon>
        <taxon>Sphaerotilaceae</taxon>
        <taxon>Roseateles</taxon>
    </lineage>
</organism>
<evidence type="ECO:0000313" key="3">
    <source>
        <dbReference type="Proteomes" id="UP001152766"/>
    </source>
</evidence>
<dbReference type="NCBIfam" id="NF038122">
    <property type="entry name" value="metallo_LGF"/>
    <property type="match status" value="1"/>
</dbReference>
<feature type="chain" id="PRO_5040999472" evidence="1">
    <location>
        <begin position="36"/>
        <end position="331"/>
    </location>
</feature>
<name>A0A9X4R2V9_9BURK</name>
<dbReference type="NCBIfam" id="TIGR02595">
    <property type="entry name" value="PEP_CTERM"/>
    <property type="match status" value="1"/>
</dbReference>
<keyword evidence="1" id="KW-0732">Signal</keyword>
<sequence length="331" mass="34063">MNRNRKPFSASTGIRAALSAAVSAVALTWALPAHANLVITPIFDTTITGDANAAAIEAVINSAASFYDNVFTNPINVSIKFQEGGGLGGSSSYVFQARYQNFINSLIAGSSGDATDTTALAHLPGGATNPVTGSNFVIVKAANLKALGFSVATPGGLDGTITVNTHLTDVGSPGTTGQYSLLAVVEHEIDEVLGLGSDVGQTGFFADPATEDLFRYDAAGNRTYAPHACGGEPAAYFSLDGSTKLAQFHNCSDGADYGDWASNPLPTGAVPQVQDAYATPGSHPTLNRYSPEVVALDAMGYNLTKVPEPGSLALVLGAFAALFAARRGRRA</sequence>
<reference evidence="2" key="1">
    <citation type="submission" date="2019-02" db="EMBL/GenBank/DDBJ databases">
        <title>Draft genome of the type strain Pelomonas aquatica CCUG 52575T.</title>
        <authorList>
            <person name="Gomila M."/>
            <person name="Lalucat J."/>
        </authorList>
    </citation>
    <scope>NUCLEOTIDE SEQUENCE</scope>
    <source>
        <strain evidence="2">CCUG 52575</strain>
    </source>
</reference>
<accession>A0A9X4R2V9</accession>
<dbReference type="EMBL" id="SGUG01000003">
    <property type="protein sequence ID" value="MDG0861387.1"/>
    <property type="molecule type" value="Genomic_DNA"/>
</dbReference>
<protein>
    <submittedName>
        <fullName evidence="2">PEP-CTERM sorting domain-containing protein</fullName>
    </submittedName>
</protein>
<dbReference type="RefSeq" id="WP_268147199.1">
    <property type="nucleotide sequence ID" value="NZ_JAPPUW010000002.1"/>
</dbReference>
<evidence type="ECO:0000313" key="2">
    <source>
        <dbReference type="EMBL" id="MDG0861387.1"/>
    </source>
</evidence>
<gene>
    <name evidence="2" type="ORF">EXJ73_02720</name>
</gene>